<evidence type="ECO:0000259" key="4">
    <source>
        <dbReference type="SMART" id="SM00228"/>
    </source>
</evidence>
<feature type="signal peptide" evidence="3">
    <location>
        <begin position="1"/>
        <end position="19"/>
    </location>
</feature>
<dbReference type="Gene3D" id="2.40.10.120">
    <property type="match status" value="1"/>
</dbReference>
<feature type="domain" description="PDZ" evidence="4">
    <location>
        <begin position="301"/>
        <end position="368"/>
    </location>
</feature>
<evidence type="ECO:0000313" key="5">
    <source>
        <dbReference type="EMBL" id="MFB9212943.1"/>
    </source>
</evidence>
<dbReference type="EC" id="3.4.21.-" evidence="5"/>
<keyword evidence="6" id="KW-1185">Reference proteome</keyword>
<dbReference type="Proteomes" id="UP001589654">
    <property type="component" value="Unassembled WGS sequence"/>
</dbReference>
<dbReference type="InterPro" id="IPR001478">
    <property type="entry name" value="PDZ"/>
</dbReference>
<accession>A0ABV5J9H3</accession>
<organism evidence="5 6">
    <name type="scientific">Echinicola jeungdonensis</name>
    <dbReference type="NCBI Taxonomy" id="709343"/>
    <lineage>
        <taxon>Bacteria</taxon>
        <taxon>Pseudomonadati</taxon>
        <taxon>Bacteroidota</taxon>
        <taxon>Cytophagia</taxon>
        <taxon>Cytophagales</taxon>
        <taxon>Cyclobacteriaceae</taxon>
        <taxon>Echinicola</taxon>
    </lineage>
</organism>
<dbReference type="Gene3D" id="2.30.42.10">
    <property type="match status" value="1"/>
</dbReference>
<evidence type="ECO:0000256" key="2">
    <source>
        <dbReference type="ARBA" id="ARBA00022801"/>
    </source>
</evidence>
<dbReference type="PANTHER" id="PTHR43343:SF3">
    <property type="entry name" value="PROTEASE DO-LIKE 8, CHLOROPLASTIC"/>
    <property type="match status" value="1"/>
</dbReference>
<dbReference type="InterPro" id="IPR036034">
    <property type="entry name" value="PDZ_sf"/>
</dbReference>
<dbReference type="RefSeq" id="WP_290248446.1">
    <property type="nucleotide sequence ID" value="NZ_JAUFQT010000001.1"/>
</dbReference>
<dbReference type="InterPro" id="IPR051201">
    <property type="entry name" value="Chloro_Bact_Ser_Proteases"/>
</dbReference>
<protein>
    <submittedName>
        <fullName evidence="5">S1C family serine protease</fullName>
        <ecNumber evidence="5">3.4.21.-</ecNumber>
    </submittedName>
</protein>
<dbReference type="Pfam" id="PF13365">
    <property type="entry name" value="Trypsin_2"/>
    <property type="match status" value="1"/>
</dbReference>
<dbReference type="EMBL" id="JBHMEW010000065">
    <property type="protein sequence ID" value="MFB9212943.1"/>
    <property type="molecule type" value="Genomic_DNA"/>
</dbReference>
<dbReference type="PANTHER" id="PTHR43343">
    <property type="entry name" value="PEPTIDASE S12"/>
    <property type="match status" value="1"/>
</dbReference>
<dbReference type="InterPro" id="IPR001940">
    <property type="entry name" value="Peptidase_S1C"/>
</dbReference>
<comment type="caution">
    <text evidence="5">The sequence shown here is derived from an EMBL/GenBank/DDBJ whole genome shotgun (WGS) entry which is preliminary data.</text>
</comment>
<keyword evidence="3" id="KW-0732">Signal</keyword>
<dbReference type="GO" id="GO:0008233">
    <property type="term" value="F:peptidase activity"/>
    <property type="evidence" value="ECO:0007669"/>
    <property type="project" value="UniProtKB-KW"/>
</dbReference>
<evidence type="ECO:0000313" key="6">
    <source>
        <dbReference type="Proteomes" id="UP001589654"/>
    </source>
</evidence>
<dbReference type="InterPro" id="IPR009003">
    <property type="entry name" value="Peptidase_S1_PA"/>
</dbReference>
<reference evidence="5 6" key="1">
    <citation type="submission" date="2024-09" db="EMBL/GenBank/DDBJ databases">
        <authorList>
            <person name="Sun Q."/>
            <person name="Mori K."/>
        </authorList>
    </citation>
    <scope>NUCLEOTIDE SEQUENCE [LARGE SCALE GENOMIC DNA]</scope>
    <source>
        <strain evidence="5 6">CECT 7682</strain>
    </source>
</reference>
<keyword evidence="2 5" id="KW-0378">Hydrolase</keyword>
<proteinExistence type="predicted"/>
<name>A0ABV5J9H3_9BACT</name>
<dbReference type="GO" id="GO:0006508">
    <property type="term" value="P:proteolysis"/>
    <property type="evidence" value="ECO:0007669"/>
    <property type="project" value="UniProtKB-KW"/>
</dbReference>
<dbReference type="Pfam" id="PF13180">
    <property type="entry name" value="PDZ_2"/>
    <property type="match status" value="1"/>
</dbReference>
<keyword evidence="1 5" id="KW-0645">Protease</keyword>
<dbReference type="SUPFAM" id="SSF50156">
    <property type="entry name" value="PDZ domain-like"/>
    <property type="match status" value="1"/>
</dbReference>
<dbReference type="SUPFAM" id="SSF50494">
    <property type="entry name" value="Trypsin-like serine proteases"/>
    <property type="match status" value="1"/>
</dbReference>
<sequence>MKKSFITFGLAFFAGLMGAGTFELVNGEDPQNESPMHNTEIPQPQQVNFSRPATGNNIQTNPPISFVEASEKSKESVVFIKNFSGTDYRRYSMFDFFFGPQGGSPQRVSTGSGVIFSEDGYIITNNHVVDRAETIEVVHHKRTFKAKLVGTDANTDIAVLKIDAKGLPEIQRGSSRDLKIGEWVMAVGNPFNLTSTVTAGIVSAKERQINILGGDFPLESFIQTDAAINPGNSGGALVNIHGELVGINTAILSRTGSYTGYGFAVPVDIASKVANDLIQYGEVQKAIPGIDAVEITPELAEEMDLESLDGVIVTHVIRDGAAAKAGIHRNDVITSIDGAKITGKGSFEEAISYYYPGDRITVTYQREGNEKNAQLTLQNLEGGTGVIKREFYSSNILGAKLEAVNTVEKDRLDINYGIKISGMTRGYLRELGLGNGFVLTKINGEPARDPKEIGPFLEEYSGRLLIEGLTPKGQPFMQTYSIR</sequence>
<gene>
    <name evidence="5" type="ORF">ACFFUR_14100</name>
</gene>
<evidence type="ECO:0000256" key="3">
    <source>
        <dbReference type="SAM" id="SignalP"/>
    </source>
</evidence>
<feature type="chain" id="PRO_5046397603" evidence="3">
    <location>
        <begin position="20"/>
        <end position="483"/>
    </location>
</feature>
<dbReference type="SMART" id="SM00228">
    <property type="entry name" value="PDZ"/>
    <property type="match status" value="1"/>
</dbReference>
<evidence type="ECO:0000256" key="1">
    <source>
        <dbReference type="ARBA" id="ARBA00022670"/>
    </source>
</evidence>
<dbReference type="PRINTS" id="PR00834">
    <property type="entry name" value="PROTEASES2C"/>
</dbReference>